<feature type="domain" description="Plastocyanin-like" evidence="8">
    <location>
        <begin position="127"/>
        <end position="239"/>
    </location>
</feature>
<keyword evidence="4" id="KW-0186">Copper</keyword>
<dbReference type="PANTHER" id="PTHR11709:SF414">
    <property type="entry name" value="ADR239WP"/>
    <property type="match status" value="1"/>
</dbReference>
<dbReference type="InterPro" id="IPR033138">
    <property type="entry name" value="Cu_oxidase_CS"/>
</dbReference>
<evidence type="ECO:0000259" key="8">
    <source>
        <dbReference type="Pfam" id="PF07732"/>
    </source>
</evidence>
<name>A0A8H7JBP3_9PLEO</name>
<keyword evidence="5" id="KW-1133">Transmembrane helix</keyword>
<organism evidence="9 10">
    <name type="scientific">Ascochyta lentis</name>
    <dbReference type="NCBI Taxonomy" id="205686"/>
    <lineage>
        <taxon>Eukaryota</taxon>
        <taxon>Fungi</taxon>
        <taxon>Dikarya</taxon>
        <taxon>Ascomycota</taxon>
        <taxon>Pezizomycotina</taxon>
        <taxon>Dothideomycetes</taxon>
        <taxon>Pleosporomycetidae</taxon>
        <taxon>Pleosporales</taxon>
        <taxon>Pleosporineae</taxon>
        <taxon>Didymellaceae</taxon>
        <taxon>Ascochyta</taxon>
    </lineage>
</organism>
<evidence type="ECO:0000256" key="5">
    <source>
        <dbReference type="SAM" id="Phobius"/>
    </source>
</evidence>
<dbReference type="Pfam" id="PF07731">
    <property type="entry name" value="Cu-oxidase_2"/>
    <property type="match status" value="1"/>
</dbReference>
<evidence type="ECO:0000313" key="9">
    <source>
        <dbReference type="EMBL" id="KAF9699243.1"/>
    </source>
</evidence>
<dbReference type="Pfam" id="PF00394">
    <property type="entry name" value="Cu-oxidase"/>
    <property type="match status" value="1"/>
</dbReference>
<keyword evidence="5" id="KW-0472">Membrane</keyword>
<evidence type="ECO:0000259" key="6">
    <source>
        <dbReference type="Pfam" id="PF00394"/>
    </source>
</evidence>
<dbReference type="PANTHER" id="PTHR11709">
    <property type="entry name" value="MULTI-COPPER OXIDASE"/>
    <property type="match status" value="1"/>
</dbReference>
<dbReference type="OrthoDB" id="2121828at2759"/>
<reference evidence="9" key="1">
    <citation type="submission" date="2018-12" db="EMBL/GenBank/DDBJ databases">
        <authorList>
            <person name="Syme R.A."/>
            <person name="Farfan-Caceres L."/>
            <person name="Lichtenzveig J."/>
        </authorList>
    </citation>
    <scope>NUCLEOTIDE SEQUENCE</scope>
    <source>
        <strain evidence="9">Al4</strain>
    </source>
</reference>
<keyword evidence="2" id="KW-0479">Metal-binding</keyword>
<comment type="similarity">
    <text evidence="1">Belongs to the multicopper oxidase family.</text>
</comment>
<dbReference type="CDD" id="cd13857">
    <property type="entry name" value="CuRO_1_Diphenol_Ox"/>
    <property type="match status" value="1"/>
</dbReference>
<sequence>MMEVSRGARTDGEELVGLLGGVEQSDEEEQVGLLGDVDPSDEEELFTEKSVKPHGPRRFWVKRAVVVLLLISTLILITHWLRSPRKHGTRPARQTTLRAEDDYILDPNWDYAAAPTTREYSWIIADHELNPDGVFRPMMLINSTFPGPLVEVNENDEIIVHVHNEATNATSIHWHGLYQNGTAHMDGTVGVTNCPIAPGQTFTYRFNVTGQTGTYWYHSHVSMQASDGLVGPLVIHSRQETELQKLAYKQDRVVLLSDHYYDPSSELLMQYLAPGSENDEPVPPSALINGRNVRNCTSLPGRNCSSTGLANALFDLSSKESTRLRIINVGAFAEFSLQIDEHEFSVTEVDGTDVHPQSIHRLNINPAQRYSIILSPPAAPKEDGYWMRARMVTHCFAYENSELEEEVWGIVHYDNDDRKAEEKDVTLPKPQSKDWPEVIEVECRDLNTTALTPVDAMRAPEKADDFIYLRSSFQIGDWRLSRGFLNESSWRGDVRKPILHTLLDHNTPLNSTTPRSGAFDTQNFNPKTQLIYTTNGIRTIDILIQNLDDGSHPFHLHGYKFWVLKQGKGYAPQPSSVPSLYSAMDLTNPLRRDTASIEAYGWLLLRFVADNPGAWAFHCHIGWHNEAGLGMVFATRVEGIREVSGGARGLCEGEGVERGSAPGDGTWVGVWD</sequence>
<evidence type="ECO:0000256" key="4">
    <source>
        <dbReference type="ARBA" id="ARBA00023008"/>
    </source>
</evidence>
<evidence type="ECO:0000256" key="2">
    <source>
        <dbReference type="ARBA" id="ARBA00022723"/>
    </source>
</evidence>
<dbReference type="InterPro" id="IPR002355">
    <property type="entry name" value="Cu_oxidase_Cu_BS"/>
</dbReference>
<dbReference type="Gene3D" id="2.60.40.420">
    <property type="entry name" value="Cupredoxins - blue copper proteins"/>
    <property type="match status" value="3"/>
</dbReference>
<accession>A0A8H7JBP3</accession>
<gene>
    <name evidence="9" type="ORF">EKO04_003008</name>
</gene>
<dbReference type="EMBL" id="RZGK01000005">
    <property type="protein sequence ID" value="KAF9699243.1"/>
    <property type="molecule type" value="Genomic_DNA"/>
</dbReference>
<dbReference type="FunFam" id="2.60.40.420:FF:000071">
    <property type="entry name" value="Conidial pigment biosynthesis oxidase Abr1/brown 1"/>
    <property type="match status" value="1"/>
</dbReference>
<feature type="domain" description="Plastocyanin-like" evidence="6">
    <location>
        <begin position="251"/>
        <end position="394"/>
    </location>
</feature>
<dbReference type="InterPro" id="IPR045087">
    <property type="entry name" value="Cu-oxidase_fam"/>
</dbReference>
<keyword evidence="5" id="KW-0812">Transmembrane</keyword>
<reference evidence="9" key="2">
    <citation type="submission" date="2020-09" db="EMBL/GenBank/DDBJ databases">
        <title>Reference genome assembly for Australian Ascochyta lentis isolate Al4.</title>
        <authorList>
            <person name="Lee R.C."/>
            <person name="Farfan-Caceres L.M."/>
            <person name="Debler J.W."/>
            <person name="Williams A.H."/>
            <person name="Henares B.M."/>
        </authorList>
    </citation>
    <scope>NUCLEOTIDE SEQUENCE</scope>
    <source>
        <strain evidence="9">Al4</strain>
    </source>
</reference>
<keyword evidence="10" id="KW-1185">Reference proteome</keyword>
<evidence type="ECO:0000256" key="1">
    <source>
        <dbReference type="ARBA" id="ARBA00010609"/>
    </source>
</evidence>
<feature type="transmembrane region" description="Helical" evidence="5">
    <location>
        <begin position="60"/>
        <end position="81"/>
    </location>
</feature>
<protein>
    <recommendedName>
        <fullName evidence="11">Multicopper oxidase</fullName>
    </recommendedName>
</protein>
<dbReference type="GO" id="GO:0016491">
    <property type="term" value="F:oxidoreductase activity"/>
    <property type="evidence" value="ECO:0007669"/>
    <property type="project" value="UniProtKB-KW"/>
</dbReference>
<evidence type="ECO:0008006" key="11">
    <source>
        <dbReference type="Google" id="ProtNLM"/>
    </source>
</evidence>
<dbReference type="InterPro" id="IPR008972">
    <property type="entry name" value="Cupredoxin"/>
</dbReference>
<dbReference type="CDD" id="cd13910">
    <property type="entry name" value="CuRO_3_MCO_like_4"/>
    <property type="match status" value="1"/>
</dbReference>
<dbReference type="Proteomes" id="UP000651452">
    <property type="component" value="Unassembled WGS sequence"/>
</dbReference>
<dbReference type="InterPro" id="IPR011707">
    <property type="entry name" value="Cu-oxidase-like_N"/>
</dbReference>
<dbReference type="InterPro" id="IPR011706">
    <property type="entry name" value="Cu-oxidase_C"/>
</dbReference>
<dbReference type="SUPFAM" id="SSF49503">
    <property type="entry name" value="Cupredoxins"/>
    <property type="match status" value="3"/>
</dbReference>
<proteinExistence type="inferred from homology"/>
<dbReference type="InterPro" id="IPR001117">
    <property type="entry name" value="Cu-oxidase_2nd"/>
</dbReference>
<evidence type="ECO:0000313" key="10">
    <source>
        <dbReference type="Proteomes" id="UP000651452"/>
    </source>
</evidence>
<dbReference type="Pfam" id="PF07732">
    <property type="entry name" value="Cu-oxidase_3"/>
    <property type="match status" value="1"/>
</dbReference>
<evidence type="ECO:0000259" key="7">
    <source>
        <dbReference type="Pfam" id="PF07731"/>
    </source>
</evidence>
<feature type="domain" description="Plastocyanin-like" evidence="7">
    <location>
        <begin position="497"/>
        <end position="636"/>
    </location>
</feature>
<dbReference type="GO" id="GO:0005507">
    <property type="term" value="F:copper ion binding"/>
    <property type="evidence" value="ECO:0007669"/>
    <property type="project" value="InterPro"/>
</dbReference>
<keyword evidence="3" id="KW-0560">Oxidoreductase</keyword>
<comment type="caution">
    <text evidence="9">The sequence shown here is derived from an EMBL/GenBank/DDBJ whole genome shotgun (WGS) entry which is preliminary data.</text>
</comment>
<dbReference type="PROSITE" id="PS00079">
    <property type="entry name" value="MULTICOPPER_OXIDASE1"/>
    <property type="match status" value="2"/>
</dbReference>
<dbReference type="PROSITE" id="PS00080">
    <property type="entry name" value="MULTICOPPER_OXIDASE2"/>
    <property type="match status" value="1"/>
</dbReference>
<dbReference type="AlphaFoldDB" id="A0A8H7JBP3"/>
<evidence type="ECO:0000256" key="3">
    <source>
        <dbReference type="ARBA" id="ARBA00023002"/>
    </source>
</evidence>